<dbReference type="WBParaSite" id="Hba_05959">
    <property type="protein sequence ID" value="Hba_05959"/>
    <property type="gene ID" value="Hba_05959"/>
</dbReference>
<evidence type="ECO:0000313" key="1">
    <source>
        <dbReference type="Proteomes" id="UP000095283"/>
    </source>
</evidence>
<dbReference type="Proteomes" id="UP000095283">
    <property type="component" value="Unplaced"/>
</dbReference>
<evidence type="ECO:0000313" key="2">
    <source>
        <dbReference type="WBParaSite" id="Hba_05959"/>
    </source>
</evidence>
<name>A0A1I7WLF6_HETBA</name>
<sequence length="158" mass="18609">MITNNNTNTNNNNTNNNNNNNTHLLVMSCEIFRMEFFFFEWWLHTLVSFLVTNWLKPYGTTIVTIKREKCTMFTFHSIISTLNCYLMPKTLHNTIIHSREKGQKNAVITKNLCVTKMAVHRTVERYQEMCTVKDSPRSGRSRSVNTSRIRKMVKKKIL</sequence>
<dbReference type="AlphaFoldDB" id="A0A1I7WLF6"/>
<organism evidence="1 2">
    <name type="scientific">Heterorhabditis bacteriophora</name>
    <name type="common">Entomopathogenic nematode worm</name>
    <dbReference type="NCBI Taxonomy" id="37862"/>
    <lineage>
        <taxon>Eukaryota</taxon>
        <taxon>Metazoa</taxon>
        <taxon>Ecdysozoa</taxon>
        <taxon>Nematoda</taxon>
        <taxon>Chromadorea</taxon>
        <taxon>Rhabditida</taxon>
        <taxon>Rhabditina</taxon>
        <taxon>Rhabditomorpha</taxon>
        <taxon>Strongyloidea</taxon>
        <taxon>Heterorhabditidae</taxon>
        <taxon>Heterorhabditis</taxon>
    </lineage>
</organism>
<protein>
    <submittedName>
        <fullName evidence="2">HTH_Tnp_Tc3_1 domain-containing protein</fullName>
    </submittedName>
</protein>
<reference evidence="2" key="1">
    <citation type="submission" date="2016-11" db="UniProtKB">
        <authorList>
            <consortium name="WormBaseParasite"/>
        </authorList>
    </citation>
    <scope>IDENTIFICATION</scope>
</reference>
<proteinExistence type="predicted"/>
<accession>A0A1I7WLF6</accession>
<keyword evidence="1" id="KW-1185">Reference proteome</keyword>